<protein>
    <submittedName>
        <fullName evidence="1">2705_t:CDS:1</fullName>
    </submittedName>
</protein>
<sequence length="150" mass="17301">MYNNDSKTISDCCQNEIKIEIDESGRTKSCEVDRIRVKRNELVIFERGVKDNDDNDNIDKVDKINCCNKAGVDQDKNQIRTANDKKSGEDNHCDDVGLVKLSNIKRWIKADSDRMLIKKVFALYDSRGRYQCIMDHDVEVVLEENLNISV</sequence>
<evidence type="ECO:0000313" key="2">
    <source>
        <dbReference type="Proteomes" id="UP000789920"/>
    </source>
</evidence>
<dbReference type="EMBL" id="CAJVQC010008126">
    <property type="protein sequence ID" value="CAG8588530.1"/>
    <property type="molecule type" value="Genomic_DNA"/>
</dbReference>
<organism evidence="1 2">
    <name type="scientific">Racocetra persica</name>
    <dbReference type="NCBI Taxonomy" id="160502"/>
    <lineage>
        <taxon>Eukaryota</taxon>
        <taxon>Fungi</taxon>
        <taxon>Fungi incertae sedis</taxon>
        <taxon>Mucoromycota</taxon>
        <taxon>Glomeromycotina</taxon>
        <taxon>Glomeromycetes</taxon>
        <taxon>Diversisporales</taxon>
        <taxon>Gigasporaceae</taxon>
        <taxon>Racocetra</taxon>
    </lineage>
</organism>
<proteinExistence type="predicted"/>
<gene>
    <name evidence="1" type="ORF">RPERSI_LOCUS5440</name>
</gene>
<reference evidence="1" key="1">
    <citation type="submission" date="2021-06" db="EMBL/GenBank/DDBJ databases">
        <authorList>
            <person name="Kallberg Y."/>
            <person name="Tangrot J."/>
            <person name="Rosling A."/>
        </authorList>
    </citation>
    <scope>NUCLEOTIDE SEQUENCE</scope>
    <source>
        <strain evidence="1">MA461A</strain>
    </source>
</reference>
<evidence type="ECO:0000313" key="1">
    <source>
        <dbReference type="EMBL" id="CAG8588530.1"/>
    </source>
</evidence>
<dbReference type="Proteomes" id="UP000789920">
    <property type="component" value="Unassembled WGS sequence"/>
</dbReference>
<comment type="caution">
    <text evidence="1">The sequence shown here is derived from an EMBL/GenBank/DDBJ whole genome shotgun (WGS) entry which is preliminary data.</text>
</comment>
<accession>A0ACA9MF37</accession>
<keyword evidence="2" id="KW-1185">Reference proteome</keyword>
<name>A0ACA9MF37_9GLOM</name>
<feature type="non-terminal residue" evidence="1">
    <location>
        <position position="150"/>
    </location>
</feature>